<proteinExistence type="predicted"/>
<keyword evidence="2" id="KW-1185">Reference proteome</keyword>
<reference evidence="2" key="1">
    <citation type="journal article" date="2019" name="Int. J. Syst. Evol. Microbiol.">
        <title>The Global Catalogue of Microorganisms (GCM) 10K type strain sequencing project: providing services to taxonomists for standard genome sequencing and annotation.</title>
        <authorList>
            <consortium name="The Broad Institute Genomics Platform"/>
            <consortium name="The Broad Institute Genome Sequencing Center for Infectious Disease"/>
            <person name="Wu L."/>
            <person name="Ma J."/>
        </authorList>
    </citation>
    <scope>NUCLEOTIDE SEQUENCE [LARGE SCALE GENOMIC DNA]</scope>
    <source>
        <strain evidence="2">CGMCC 1.11013</strain>
    </source>
</reference>
<evidence type="ECO:0000313" key="2">
    <source>
        <dbReference type="Proteomes" id="UP000597138"/>
    </source>
</evidence>
<organism evidence="1 2">
    <name type="scientific">Caballeronia grimmiae</name>
    <dbReference type="NCBI Taxonomy" id="1071679"/>
    <lineage>
        <taxon>Bacteria</taxon>
        <taxon>Pseudomonadati</taxon>
        <taxon>Pseudomonadota</taxon>
        <taxon>Betaproteobacteria</taxon>
        <taxon>Burkholderiales</taxon>
        <taxon>Burkholderiaceae</taxon>
        <taxon>Caballeronia</taxon>
    </lineage>
</organism>
<dbReference type="Proteomes" id="UP000597138">
    <property type="component" value="Unassembled WGS sequence"/>
</dbReference>
<evidence type="ECO:0000313" key="1">
    <source>
        <dbReference type="EMBL" id="GGD73387.1"/>
    </source>
</evidence>
<sequence>MLRRSTGRSHALIALPAYERMVLERQFIKRRRRADDIAATMVRMPDAHARTPNVAVTVLTALLAPPYGPSGLFNCSGRFFGTTTRVHHVATLTLHTYAPVSGSVMPMQMWTTTRVAWCGPHLPTAA</sequence>
<accession>A0ABQ1RP32</accession>
<name>A0ABQ1RP32_9BURK</name>
<gene>
    <name evidence="1" type="ORF">GCM10010985_29780</name>
</gene>
<dbReference type="EMBL" id="BMEG01000004">
    <property type="protein sequence ID" value="GGD73387.1"/>
    <property type="molecule type" value="Genomic_DNA"/>
</dbReference>
<comment type="caution">
    <text evidence="1">The sequence shown here is derived from an EMBL/GenBank/DDBJ whole genome shotgun (WGS) entry which is preliminary data.</text>
</comment>
<protein>
    <submittedName>
        <fullName evidence="1">Uncharacterized protein</fullName>
    </submittedName>
</protein>